<dbReference type="AlphaFoldDB" id="A0A151J2B7"/>
<evidence type="ECO:0000313" key="1">
    <source>
        <dbReference type="EMBL" id="KYN15973.1"/>
    </source>
</evidence>
<evidence type="ECO:0000313" key="2">
    <source>
        <dbReference type="Proteomes" id="UP000078492"/>
    </source>
</evidence>
<name>A0A151J2B7_9HYME</name>
<reference evidence="1 2" key="1">
    <citation type="submission" date="2015-09" db="EMBL/GenBank/DDBJ databases">
        <title>Trachymyrmex cornetzi WGS genome.</title>
        <authorList>
            <person name="Nygaard S."/>
            <person name="Hu H."/>
            <person name="Boomsma J."/>
            <person name="Zhang G."/>
        </authorList>
    </citation>
    <scope>NUCLEOTIDE SEQUENCE [LARGE SCALE GENOMIC DNA]</scope>
    <source>
        <strain evidence="1">Tcor2-1</strain>
        <tissue evidence="1">Whole body</tissue>
    </source>
</reference>
<accession>A0A151J2B7</accession>
<dbReference type="Proteomes" id="UP000078492">
    <property type="component" value="Unassembled WGS sequence"/>
</dbReference>
<protein>
    <submittedName>
        <fullName evidence="1">Uncharacterized protein</fullName>
    </submittedName>
</protein>
<gene>
    <name evidence="1" type="ORF">ALC57_11789</name>
</gene>
<organism evidence="1 2">
    <name type="scientific">Trachymyrmex cornetzi</name>
    <dbReference type="NCBI Taxonomy" id="471704"/>
    <lineage>
        <taxon>Eukaryota</taxon>
        <taxon>Metazoa</taxon>
        <taxon>Ecdysozoa</taxon>
        <taxon>Arthropoda</taxon>
        <taxon>Hexapoda</taxon>
        <taxon>Insecta</taxon>
        <taxon>Pterygota</taxon>
        <taxon>Neoptera</taxon>
        <taxon>Endopterygota</taxon>
        <taxon>Hymenoptera</taxon>
        <taxon>Apocrita</taxon>
        <taxon>Aculeata</taxon>
        <taxon>Formicoidea</taxon>
        <taxon>Formicidae</taxon>
        <taxon>Myrmicinae</taxon>
        <taxon>Trachymyrmex</taxon>
    </lineage>
</organism>
<proteinExistence type="predicted"/>
<sequence>MLGIRVGRLRSCVEGVPAAMVLVAVDPARPPTPAVLLSNHPYVIKHPRPPLLPAAEYAVVTCRGGVNMRAEHSFRTFANISSPTAETRLSRSSLHHMQTLSDQRDLRVFPEVTFEEASCPGRSFYHEDRYIMNDE</sequence>
<dbReference type="EMBL" id="KQ980465">
    <property type="protein sequence ID" value="KYN15973.1"/>
    <property type="molecule type" value="Genomic_DNA"/>
</dbReference>
<keyword evidence="2" id="KW-1185">Reference proteome</keyword>